<name>A0A1E7K4U0_9ACTN</name>
<evidence type="ECO:0000313" key="14">
    <source>
        <dbReference type="EMBL" id="OEU98915.1"/>
    </source>
</evidence>
<evidence type="ECO:0000256" key="10">
    <source>
        <dbReference type="ARBA" id="ARBA00022833"/>
    </source>
</evidence>
<dbReference type="FunFam" id="3.40.630.10:FF:000066">
    <property type="entry name" value="M28 family peptidase"/>
    <property type="match status" value="1"/>
</dbReference>
<comment type="caution">
    <text evidence="14">The sequence shown here is derived from an EMBL/GenBank/DDBJ whole genome shotgun (WGS) entry which is preliminary data.</text>
</comment>
<reference evidence="14 15" key="1">
    <citation type="journal article" date="2016" name="Front. Microbiol.">
        <title>Comparative Genomics Analysis of Streptomyces Species Reveals Their Adaptation to the Marine Environment and Their Diversity at the Genomic Level.</title>
        <authorList>
            <person name="Tian X."/>
            <person name="Zhang Z."/>
            <person name="Yang T."/>
            <person name="Chen M."/>
            <person name="Li J."/>
            <person name="Chen F."/>
            <person name="Yang J."/>
            <person name="Li W."/>
            <person name="Zhang B."/>
            <person name="Zhang Z."/>
            <person name="Wu J."/>
            <person name="Zhang C."/>
            <person name="Long L."/>
            <person name="Xiao J."/>
        </authorList>
    </citation>
    <scope>NUCLEOTIDE SEQUENCE [LARGE SCALE GENOMIC DNA]</scope>
    <source>
        <strain evidence="14 15">SCSIO M10379</strain>
    </source>
</reference>
<dbReference type="EMBL" id="LJGV01000022">
    <property type="protein sequence ID" value="OEU98915.1"/>
    <property type="molecule type" value="Genomic_DNA"/>
</dbReference>
<keyword evidence="5" id="KW-0964">Secreted</keyword>
<accession>A0A1E7K4U0</accession>
<comment type="subunit">
    <text evidence="4">Monomer.</text>
</comment>
<dbReference type="Pfam" id="PF04389">
    <property type="entry name" value="Peptidase_M28"/>
    <property type="match status" value="1"/>
</dbReference>
<keyword evidence="11" id="KW-1015">Disulfide bond</keyword>
<keyword evidence="10" id="KW-0862">Zinc</keyword>
<protein>
    <submittedName>
        <fullName evidence="14">Peptidase M28</fullName>
    </submittedName>
</protein>
<evidence type="ECO:0000256" key="1">
    <source>
        <dbReference type="ARBA" id="ARBA00001947"/>
    </source>
</evidence>
<dbReference type="SUPFAM" id="SSF53187">
    <property type="entry name" value="Zn-dependent exopeptidases"/>
    <property type="match status" value="1"/>
</dbReference>
<comment type="subcellular location">
    <subcellularLocation>
        <location evidence="2">Secreted</location>
    </subcellularLocation>
</comment>
<dbReference type="PANTHER" id="PTHR12147:SF26">
    <property type="entry name" value="PEPTIDASE M28 DOMAIN-CONTAINING PROTEIN"/>
    <property type="match status" value="1"/>
</dbReference>
<evidence type="ECO:0000256" key="7">
    <source>
        <dbReference type="ARBA" id="ARBA00022723"/>
    </source>
</evidence>
<feature type="domain" description="Peptidase M28" evidence="13">
    <location>
        <begin position="113"/>
        <end position="318"/>
    </location>
</feature>
<dbReference type="GO" id="GO:0005576">
    <property type="term" value="C:extracellular region"/>
    <property type="evidence" value="ECO:0007669"/>
    <property type="project" value="UniProtKB-SubCell"/>
</dbReference>
<dbReference type="RefSeq" id="WP_019357298.1">
    <property type="nucleotide sequence ID" value="NZ_LJGV01000022.1"/>
</dbReference>
<organism evidence="14 15">
    <name type="scientific">Streptomyces qinglanensis</name>
    <dbReference type="NCBI Taxonomy" id="943816"/>
    <lineage>
        <taxon>Bacteria</taxon>
        <taxon>Bacillati</taxon>
        <taxon>Actinomycetota</taxon>
        <taxon>Actinomycetes</taxon>
        <taxon>Kitasatosporales</taxon>
        <taxon>Streptomycetaceae</taxon>
        <taxon>Streptomyces</taxon>
    </lineage>
</organism>
<feature type="chain" id="PRO_5009196201" evidence="12">
    <location>
        <begin position="37"/>
        <end position="324"/>
    </location>
</feature>
<dbReference type="AlphaFoldDB" id="A0A1E7K4U0"/>
<dbReference type="GO" id="GO:0004177">
    <property type="term" value="F:aminopeptidase activity"/>
    <property type="evidence" value="ECO:0007669"/>
    <property type="project" value="InterPro"/>
</dbReference>
<evidence type="ECO:0000256" key="3">
    <source>
        <dbReference type="ARBA" id="ARBA00005957"/>
    </source>
</evidence>
<dbReference type="CDD" id="cd03876">
    <property type="entry name" value="M28_SGAP_like"/>
    <property type="match status" value="1"/>
</dbReference>
<dbReference type="GO" id="GO:0006508">
    <property type="term" value="P:proteolysis"/>
    <property type="evidence" value="ECO:0007669"/>
    <property type="project" value="UniProtKB-KW"/>
</dbReference>
<feature type="signal peptide" evidence="12">
    <location>
        <begin position="1"/>
        <end position="36"/>
    </location>
</feature>
<evidence type="ECO:0000259" key="13">
    <source>
        <dbReference type="Pfam" id="PF04389"/>
    </source>
</evidence>
<evidence type="ECO:0000256" key="6">
    <source>
        <dbReference type="ARBA" id="ARBA00022670"/>
    </source>
</evidence>
<comment type="similarity">
    <text evidence="3">Belongs to the peptidase M28 family. M28A subfamily.</text>
</comment>
<sequence>MIRGHRRPQHRAALATAASTALALALLGAADGTALATPDGAGARAAEAPDIDVSAVQQDLRDLQSVAEANGGNRAHGSPGYRASLDHIRTKLDAAGFRTTVQEFTSGGETGYNLIADWPGGDTSSTLMTGAHLDSVRSGPGINDNGSGSAGILETALAVSAADLEPAKHLRFAWWGAEERGLVGSGHYVDSLSEGELGKIDTYLNFDMIGSPNAGHFVYEDDAAVESVFADWFSSKGIETEASEETDGRSDHASFKNAGVTVGGTFTGAGERKTQAQADKWGGTAGQPYDPCYHSACDDTSNVDEKALDLHSDAIAHAVWELSS</sequence>
<evidence type="ECO:0000313" key="15">
    <source>
        <dbReference type="Proteomes" id="UP000175829"/>
    </source>
</evidence>
<dbReference type="Proteomes" id="UP000175829">
    <property type="component" value="Unassembled WGS sequence"/>
</dbReference>
<evidence type="ECO:0000256" key="5">
    <source>
        <dbReference type="ARBA" id="ARBA00022525"/>
    </source>
</evidence>
<evidence type="ECO:0000256" key="8">
    <source>
        <dbReference type="ARBA" id="ARBA00022729"/>
    </source>
</evidence>
<dbReference type="PANTHER" id="PTHR12147">
    <property type="entry name" value="METALLOPEPTIDASE M28 FAMILY MEMBER"/>
    <property type="match status" value="1"/>
</dbReference>
<dbReference type="InterPro" id="IPR007484">
    <property type="entry name" value="Peptidase_M28"/>
</dbReference>
<proteinExistence type="inferred from homology"/>
<dbReference type="Gene3D" id="3.40.630.10">
    <property type="entry name" value="Zn peptidases"/>
    <property type="match status" value="1"/>
</dbReference>
<evidence type="ECO:0000256" key="12">
    <source>
        <dbReference type="SAM" id="SignalP"/>
    </source>
</evidence>
<evidence type="ECO:0000256" key="9">
    <source>
        <dbReference type="ARBA" id="ARBA00022801"/>
    </source>
</evidence>
<comment type="cofactor">
    <cofactor evidence="1">
        <name>Zn(2+)</name>
        <dbReference type="ChEBI" id="CHEBI:29105"/>
    </cofactor>
</comment>
<keyword evidence="9" id="KW-0378">Hydrolase</keyword>
<evidence type="ECO:0000256" key="11">
    <source>
        <dbReference type="ARBA" id="ARBA00023157"/>
    </source>
</evidence>
<gene>
    <name evidence="14" type="ORF">AN217_15005</name>
</gene>
<keyword evidence="6" id="KW-0645">Protease</keyword>
<dbReference type="PATRIC" id="fig|943816.4.peg.2451"/>
<dbReference type="InterPro" id="IPR045175">
    <property type="entry name" value="M28_fam"/>
</dbReference>
<keyword evidence="8 12" id="KW-0732">Signal</keyword>
<dbReference type="GO" id="GO:0008235">
    <property type="term" value="F:metalloexopeptidase activity"/>
    <property type="evidence" value="ECO:0007669"/>
    <property type="project" value="InterPro"/>
</dbReference>
<dbReference type="InterPro" id="IPR041756">
    <property type="entry name" value="M28_SGAP-like"/>
</dbReference>
<evidence type="ECO:0000256" key="2">
    <source>
        <dbReference type="ARBA" id="ARBA00004613"/>
    </source>
</evidence>
<evidence type="ECO:0000256" key="4">
    <source>
        <dbReference type="ARBA" id="ARBA00011245"/>
    </source>
</evidence>
<dbReference type="GO" id="GO:0046872">
    <property type="term" value="F:metal ion binding"/>
    <property type="evidence" value="ECO:0007669"/>
    <property type="project" value="UniProtKB-KW"/>
</dbReference>
<keyword evidence="7" id="KW-0479">Metal-binding</keyword>